<dbReference type="Gene3D" id="3.60.10.10">
    <property type="entry name" value="Endonuclease/exonuclease/phosphatase"/>
    <property type="match status" value="1"/>
</dbReference>
<evidence type="ECO:0000313" key="2">
    <source>
        <dbReference type="EMBL" id="CAK0813185.1"/>
    </source>
</evidence>
<comment type="caution">
    <text evidence="2">The sequence shown here is derived from an EMBL/GenBank/DDBJ whole genome shotgun (WGS) entry which is preliminary data.</text>
</comment>
<dbReference type="InterPro" id="IPR036397">
    <property type="entry name" value="RNaseH_sf"/>
</dbReference>
<dbReference type="Proteomes" id="UP001189429">
    <property type="component" value="Unassembled WGS sequence"/>
</dbReference>
<dbReference type="EMBL" id="CAUYUJ010005320">
    <property type="protein sequence ID" value="CAK0813185.1"/>
    <property type="molecule type" value="Genomic_DNA"/>
</dbReference>
<evidence type="ECO:0000313" key="3">
    <source>
        <dbReference type="Proteomes" id="UP001189429"/>
    </source>
</evidence>
<gene>
    <name evidence="2" type="ORF">PCOR1329_LOCUS17197</name>
</gene>
<dbReference type="SUPFAM" id="SSF56219">
    <property type="entry name" value="DNase I-like"/>
    <property type="match status" value="1"/>
</dbReference>
<evidence type="ECO:0008006" key="4">
    <source>
        <dbReference type="Google" id="ProtNLM"/>
    </source>
</evidence>
<organism evidence="2 3">
    <name type="scientific">Prorocentrum cordatum</name>
    <dbReference type="NCBI Taxonomy" id="2364126"/>
    <lineage>
        <taxon>Eukaryota</taxon>
        <taxon>Sar</taxon>
        <taxon>Alveolata</taxon>
        <taxon>Dinophyceae</taxon>
        <taxon>Prorocentrales</taxon>
        <taxon>Prorocentraceae</taxon>
        <taxon>Prorocentrum</taxon>
    </lineage>
</organism>
<dbReference type="SUPFAM" id="SSF53098">
    <property type="entry name" value="Ribonuclease H-like"/>
    <property type="match status" value="1"/>
</dbReference>
<reference evidence="2" key="1">
    <citation type="submission" date="2023-10" db="EMBL/GenBank/DDBJ databases">
        <authorList>
            <person name="Chen Y."/>
            <person name="Shah S."/>
            <person name="Dougan E. K."/>
            <person name="Thang M."/>
            <person name="Chan C."/>
        </authorList>
    </citation>
    <scope>NUCLEOTIDE SEQUENCE [LARGE SCALE GENOMIC DNA]</scope>
</reference>
<feature type="non-terminal residue" evidence="2">
    <location>
        <position position="1302"/>
    </location>
</feature>
<dbReference type="InterPro" id="IPR012337">
    <property type="entry name" value="RNaseH-like_sf"/>
</dbReference>
<protein>
    <recommendedName>
        <fullName evidence="4">Reverse transcriptase domain-containing protein</fullName>
    </recommendedName>
</protein>
<dbReference type="InterPro" id="IPR036691">
    <property type="entry name" value="Endo/exonu/phosph_ase_sf"/>
</dbReference>
<evidence type="ECO:0000256" key="1">
    <source>
        <dbReference type="SAM" id="MobiDB-lite"/>
    </source>
</evidence>
<proteinExistence type="predicted"/>
<feature type="region of interest" description="Disordered" evidence="1">
    <location>
        <begin position="398"/>
        <end position="439"/>
    </location>
</feature>
<dbReference type="Gene3D" id="3.30.420.10">
    <property type="entry name" value="Ribonuclease H-like superfamily/Ribonuclease H"/>
    <property type="match status" value="1"/>
</dbReference>
<accession>A0ABN9R4D8</accession>
<sequence length="1302" mass="144787">EFITINANSLGTLERVMMQVRYLVQTLAIMAQELQADEHRINLFVGRMEKLGWRLGIVPSVKKEGSWSGGVLVATRCRQGMDFARRGINSWDISPPASRGRLAVAWLDGVCKGGLLFGSAYLWTSEGLTRRNELILTKWASVVNATGYQWVLVGDFNMDPHVIRDSGLLCRMNGIIVHDRQQGSCTMLGQQYDRDYFIVSKSLVLGPLEATVQNGYNVSPHSPVVLRLARQHRDDRMVYVLQKPQRWPLELPMGCATLPTHWPRPLPRHGGHSQDVMDDHWRALGVAYEEHLNRFHNFEGEELTRRQGHYEQAIYKWTYTEAPRLKEASREQAWAEAAEWLSRRLRQLTNFVTRWWTSETDETRRQAIHVADTMLAHEIVMPLMRAAPEALAAAPPGGSLGGLQPATEEAAAGAAGDDPAGGAAPQRCPFAVGPQSEKGTAWEDEAASLVSENEDTSLPDLPCEEAEVVQSRLAAGALPRGGEQPGAEEQLTWDTVQWPAIVNTVGSIDVTSTGWKRWLRDHGAASAGAIHKWTKPHVPWQPTAPPQNENISEHALAHPQEAADHSLAGWEEEYRTPPITPKEVLDASDKFRAKTGLGESGWHPRLWKQGGVQGAARVASVLNAVEAGSPWPEPQSTILFYLLAKPAGGYRNLGLIPELARLWETIRFPFARRWEEANRRAYDWAAKGRSSERAAWVQALFCEATVGEGLEYAVTYFDLVRCFEYVTHELVWKAGSRWGFNRLILKVVLRIYAMVRRIVLDGCYTRGRRWARGIVAGSRFAPLCLKMVLYMELDGVVEAFPWADTCLFFDDLAMATHGVREFVQYWHSQLVQTLINMFEVVLDMRVSRGEGGKTVTLASTSALNAELGKRIRTHGVRMVKEEKHLGVTTAAGRYRRVGAFSKRAVKFAARRDRIARVRRAGGPAHKVIRHAKVPSLLYGVNVMGMADTKLGELRQSVATAMAGNAKGRSTYLTLLADDVDPGILANASPILAWAQTWQEAEDDPSLVPRLQVRGPAGAFVATVKRLGWMTQAAHSIAIGTNIIDLRTIPLHELHHYVRAATEQGLKDAWLAKGGSEFNVHSVFVEPVRALLRRPCRGRWTQAHQTRVRTLWCGGTWPQARLHAKGAAPDAICKACNQGEGTDRHRTFVCAARQEERRRVGGAHIVQRGANPWPGSEQLWGRGLANDPAVELGLWDIAVADTIHVEGDFAGFAAGRVYSDGSLLYGKYAALRRGGWSFVQLNEDMSLKYACYGPLPRPQWQQSIFLSELMAVLRVLEVACPPIIIVSDCQSVIDGFLRGPSWA</sequence>
<name>A0ABN9R4D8_9DINO</name>
<keyword evidence="3" id="KW-1185">Reference proteome</keyword>
<feature type="non-terminal residue" evidence="2">
    <location>
        <position position="1"/>
    </location>
</feature>
<feature type="compositionally biased region" description="Low complexity" evidence="1">
    <location>
        <begin position="398"/>
        <end position="425"/>
    </location>
</feature>